<proteinExistence type="predicted"/>
<keyword evidence="3" id="KW-1185">Reference proteome</keyword>
<evidence type="ECO:0000313" key="2">
    <source>
        <dbReference type="EMBL" id="CAI9107383.1"/>
    </source>
</evidence>
<gene>
    <name evidence="2" type="ORF">OLC1_LOCUS15712</name>
</gene>
<evidence type="ECO:0000313" key="3">
    <source>
        <dbReference type="Proteomes" id="UP001161247"/>
    </source>
</evidence>
<reference evidence="2" key="1">
    <citation type="submission" date="2023-03" db="EMBL/GenBank/DDBJ databases">
        <authorList>
            <person name="Julca I."/>
        </authorList>
    </citation>
    <scope>NUCLEOTIDE SEQUENCE</scope>
</reference>
<name>A0AAV1DKD7_OLDCO</name>
<feature type="region of interest" description="Disordered" evidence="1">
    <location>
        <begin position="69"/>
        <end position="139"/>
    </location>
</feature>
<dbReference type="EMBL" id="OX459122">
    <property type="protein sequence ID" value="CAI9107383.1"/>
    <property type="molecule type" value="Genomic_DNA"/>
</dbReference>
<dbReference type="AlphaFoldDB" id="A0AAV1DKD7"/>
<evidence type="ECO:0000256" key="1">
    <source>
        <dbReference type="SAM" id="MobiDB-lite"/>
    </source>
</evidence>
<accession>A0AAV1DKD7</accession>
<feature type="compositionally biased region" description="Basic and acidic residues" evidence="1">
    <location>
        <begin position="69"/>
        <end position="84"/>
    </location>
</feature>
<protein>
    <submittedName>
        <fullName evidence="2">OLC1v1006725C2</fullName>
    </submittedName>
</protein>
<organism evidence="2 3">
    <name type="scientific">Oldenlandia corymbosa var. corymbosa</name>
    <dbReference type="NCBI Taxonomy" id="529605"/>
    <lineage>
        <taxon>Eukaryota</taxon>
        <taxon>Viridiplantae</taxon>
        <taxon>Streptophyta</taxon>
        <taxon>Embryophyta</taxon>
        <taxon>Tracheophyta</taxon>
        <taxon>Spermatophyta</taxon>
        <taxon>Magnoliopsida</taxon>
        <taxon>eudicotyledons</taxon>
        <taxon>Gunneridae</taxon>
        <taxon>Pentapetalae</taxon>
        <taxon>asterids</taxon>
        <taxon>lamiids</taxon>
        <taxon>Gentianales</taxon>
        <taxon>Rubiaceae</taxon>
        <taxon>Rubioideae</taxon>
        <taxon>Spermacoceae</taxon>
        <taxon>Hedyotis-Oldenlandia complex</taxon>
        <taxon>Oldenlandia</taxon>
    </lineage>
</organism>
<sequence length="139" mass="16136">MARRFSVTFKDLGGRWRELELEEPGKADPVPVSLEEKGYDYDSRAFVQARMICCEDSLNQLIKQRLKQEDELKKRNCKPNKESGGDEDDDQDYEDALEVDEEAKKVDDGEQMDFVKPITRSMPEDPFPVMHPKEQAVCY</sequence>
<dbReference type="Proteomes" id="UP001161247">
    <property type="component" value="Chromosome 5"/>
</dbReference>
<feature type="compositionally biased region" description="Acidic residues" evidence="1">
    <location>
        <begin position="85"/>
        <end position="101"/>
    </location>
</feature>